<name>A0A427YTV1_9TREE</name>
<dbReference type="AlphaFoldDB" id="A0A427YTV1"/>
<comment type="caution">
    <text evidence="11">The sequence shown here is derived from an EMBL/GenBank/DDBJ whole genome shotgun (WGS) entry which is preliminary data.</text>
</comment>
<evidence type="ECO:0000256" key="7">
    <source>
        <dbReference type="ARBA" id="ARBA00023136"/>
    </source>
</evidence>
<dbReference type="UniPathway" id="UPA00232"/>
<keyword evidence="6 10" id="KW-1133">Transmembrane helix</keyword>
<keyword evidence="10" id="KW-0496">Mitochondrion</keyword>
<keyword evidence="10" id="KW-0831">Ubiquinone biosynthesis</keyword>
<evidence type="ECO:0000256" key="1">
    <source>
        <dbReference type="ARBA" id="ARBA00001946"/>
    </source>
</evidence>
<comment type="catalytic activity">
    <reaction evidence="8 10">
        <text>an all-trans-polyprenyl diphosphate + 4-hydroxybenzoate = a 4-hydroxy-3-(all-trans-polyprenyl)benzoate + diphosphate</text>
        <dbReference type="Rhea" id="RHEA:44504"/>
        <dbReference type="Rhea" id="RHEA-COMP:9514"/>
        <dbReference type="Rhea" id="RHEA-COMP:9564"/>
        <dbReference type="ChEBI" id="CHEBI:17879"/>
        <dbReference type="ChEBI" id="CHEBI:33019"/>
        <dbReference type="ChEBI" id="CHEBI:58914"/>
        <dbReference type="ChEBI" id="CHEBI:78396"/>
        <dbReference type="EC" id="2.5.1.39"/>
    </reaction>
</comment>
<sequence length="410" mass="43983">MLPLLARAGCSRSPLLAGRTSISRPLLGSATLPRLSSSLTARTRTRPSLSLALPSTSTRALVVSSAHRSSPPHSAFSELVHPSPPPPPIAPPTILDTALPKWAEGAKPYLLLARVDKPIGSVLLYWPCAWSITMASTVNHLPVSTPIWYMSLFAVGAFIMRGAGCTINDMWDRKFDAAVERTRWRPLAAGTVTPFKALSFLGLQLSAGLAVLTQLNWYSIVLGASSLAFVTIYPFMKRVTYYPQIVFGLTFNWGTLLGWSAVAGAVDWTIALPMYFGGVAWGVAYDCIYAHQDKVDDVTAGVKSIALAFPDTSRALISTLSTGFVSSLALTGYLAGLSPIYYAISCGGAAAHLAWQCSTVNFDDRADCWKKFVSNGWLGGLIWLGIAADYVWQVVLGHDGKEVEAEAAAP</sequence>
<reference evidence="11 12" key="1">
    <citation type="submission" date="2018-11" db="EMBL/GenBank/DDBJ databases">
        <title>Genome sequence of Saitozyma podzolica DSM 27192.</title>
        <authorList>
            <person name="Aliyu H."/>
            <person name="Gorte O."/>
            <person name="Ochsenreither K."/>
        </authorList>
    </citation>
    <scope>NUCLEOTIDE SEQUENCE [LARGE SCALE GENOMIC DNA]</scope>
    <source>
        <strain evidence="11 12">DSM 27192</strain>
    </source>
</reference>
<dbReference type="PANTHER" id="PTHR11048">
    <property type="entry name" value="PRENYLTRANSFERASES"/>
    <property type="match status" value="1"/>
</dbReference>
<dbReference type="NCBIfam" id="TIGR01474">
    <property type="entry name" value="ubiA_proteo"/>
    <property type="match status" value="1"/>
</dbReference>
<keyword evidence="10" id="KW-0999">Mitochondrion inner membrane</keyword>
<evidence type="ECO:0000256" key="10">
    <source>
        <dbReference type="HAMAP-Rule" id="MF_03189"/>
    </source>
</evidence>
<dbReference type="PROSITE" id="PS00943">
    <property type="entry name" value="UBIA"/>
    <property type="match status" value="1"/>
</dbReference>
<dbReference type="GO" id="GO:0008412">
    <property type="term" value="F:4-hydroxybenzoate polyprenyltransferase activity"/>
    <property type="evidence" value="ECO:0007669"/>
    <property type="project" value="UniProtKB-EC"/>
</dbReference>
<dbReference type="InterPro" id="IPR044878">
    <property type="entry name" value="UbiA_sf"/>
</dbReference>
<evidence type="ECO:0000256" key="3">
    <source>
        <dbReference type="ARBA" id="ARBA00005985"/>
    </source>
</evidence>
<comment type="function">
    <text evidence="9 10">Catalyzes the prenylation of para-hydroxybenzoate (PHB) with an all-trans polyprenyl group. Mediates the second step in the final reaction sequence of coenzyme Q (CoQ) biosynthesis, which is the condensation of the polyisoprenoid side chain with PHB, generating the first membrane-bound Q intermediate.</text>
</comment>
<keyword evidence="12" id="KW-1185">Reference proteome</keyword>
<comment type="cofactor">
    <cofactor evidence="1 10">
        <name>Mg(2+)</name>
        <dbReference type="ChEBI" id="CHEBI:18420"/>
    </cofactor>
</comment>
<evidence type="ECO:0000256" key="6">
    <source>
        <dbReference type="ARBA" id="ARBA00022989"/>
    </source>
</evidence>
<dbReference type="GO" id="GO:0008299">
    <property type="term" value="P:isoprenoid biosynthetic process"/>
    <property type="evidence" value="ECO:0007669"/>
    <property type="project" value="UniProtKB-UniRule"/>
</dbReference>
<dbReference type="InterPro" id="IPR039653">
    <property type="entry name" value="Prenyltransferase"/>
</dbReference>
<dbReference type="InterPro" id="IPR006370">
    <property type="entry name" value="HB_polyprenyltransferase-like"/>
</dbReference>
<dbReference type="GO" id="GO:0005743">
    <property type="term" value="C:mitochondrial inner membrane"/>
    <property type="evidence" value="ECO:0007669"/>
    <property type="project" value="UniProtKB-SubCell"/>
</dbReference>
<comment type="subcellular location">
    <subcellularLocation>
        <location evidence="2 10">Mitochondrion inner membrane</location>
        <topology evidence="2 10">Multi-pass membrane protein</topology>
        <orientation evidence="2 10">Matrix side</orientation>
    </subcellularLocation>
</comment>
<dbReference type="Pfam" id="PF01040">
    <property type="entry name" value="UbiA"/>
    <property type="match status" value="1"/>
</dbReference>
<dbReference type="InterPro" id="IPR000537">
    <property type="entry name" value="UbiA_prenyltransferase"/>
</dbReference>
<dbReference type="Gene3D" id="1.20.120.1780">
    <property type="entry name" value="UbiA prenyltransferase"/>
    <property type="match status" value="1"/>
</dbReference>
<protein>
    <recommendedName>
        <fullName evidence="10">4-hydroxybenzoate polyprenyltransferase, mitochondrial</fullName>
        <shortName evidence="10">4-HB polyprenyltransferase</shortName>
        <ecNumber evidence="10">2.5.1.39</ecNumber>
    </recommendedName>
    <alternativeName>
        <fullName evidence="10">Para-hydroxybenzoate--polyprenyltransferase</fullName>
        <shortName evidence="10">PHB:PPT</shortName>
        <shortName evidence="10">PHB:polyprenyltransferase</shortName>
    </alternativeName>
</protein>
<accession>A0A427YTV1</accession>
<evidence type="ECO:0000256" key="8">
    <source>
        <dbReference type="ARBA" id="ARBA00052313"/>
    </source>
</evidence>
<dbReference type="GO" id="GO:0006744">
    <property type="term" value="P:ubiquinone biosynthetic process"/>
    <property type="evidence" value="ECO:0007669"/>
    <property type="project" value="UniProtKB-UniRule"/>
</dbReference>
<feature type="transmembrane region" description="Helical" evidence="10">
    <location>
        <begin position="217"/>
        <end position="236"/>
    </location>
</feature>
<feature type="transmembrane region" description="Helical" evidence="10">
    <location>
        <begin position="147"/>
        <end position="167"/>
    </location>
</feature>
<evidence type="ECO:0000256" key="2">
    <source>
        <dbReference type="ARBA" id="ARBA00004292"/>
    </source>
</evidence>
<proteinExistence type="inferred from homology"/>
<evidence type="ECO:0000256" key="5">
    <source>
        <dbReference type="ARBA" id="ARBA00022692"/>
    </source>
</evidence>
<evidence type="ECO:0000256" key="4">
    <source>
        <dbReference type="ARBA" id="ARBA00022679"/>
    </source>
</evidence>
<dbReference type="PANTHER" id="PTHR11048:SF28">
    <property type="entry name" value="4-HYDROXYBENZOATE POLYPRENYLTRANSFERASE, MITOCHONDRIAL"/>
    <property type="match status" value="1"/>
</dbReference>
<dbReference type="FunFam" id="1.10.357.140:FF:000003">
    <property type="entry name" value="4-hydroxybenzoate polyprenyltransferase, mitochondrial"/>
    <property type="match status" value="1"/>
</dbReference>
<comment type="pathway">
    <text evidence="10">Cofactor biosynthesis; ubiquinone biosynthesis.</text>
</comment>
<dbReference type="Gene3D" id="1.10.357.140">
    <property type="entry name" value="UbiA prenyltransferase"/>
    <property type="match status" value="1"/>
</dbReference>
<organism evidence="11 12">
    <name type="scientific">Saitozyma podzolica</name>
    <dbReference type="NCBI Taxonomy" id="1890683"/>
    <lineage>
        <taxon>Eukaryota</taxon>
        <taxon>Fungi</taxon>
        <taxon>Dikarya</taxon>
        <taxon>Basidiomycota</taxon>
        <taxon>Agaricomycotina</taxon>
        <taxon>Tremellomycetes</taxon>
        <taxon>Tremellales</taxon>
        <taxon>Trimorphomycetaceae</taxon>
        <taxon>Saitozyma</taxon>
    </lineage>
</organism>
<dbReference type="FunFam" id="1.20.120.1780:FF:000001">
    <property type="entry name" value="4-hydroxybenzoate octaprenyltransferase"/>
    <property type="match status" value="1"/>
</dbReference>
<dbReference type="STRING" id="1890683.A0A427YTV1"/>
<dbReference type="Proteomes" id="UP000279259">
    <property type="component" value="Unassembled WGS sequence"/>
</dbReference>
<dbReference type="OrthoDB" id="18170at2759"/>
<evidence type="ECO:0000313" key="12">
    <source>
        <dbReference type="Proteomes" id="UP000279259"/>
    </source>
</evidence>
<dbReference type="EC" id="2.5.1.39" evidence="10"/>
<keyword evidence="10" id="KW-0414">Isoprene biosynthesis</keyword>
<keyword evidence="7 10" id="KW-0472">Membrane</keyword>
<evidence type="ECO:0000256" key="9">
    <source>
        <dbReference type="ARBA" id="ARBA00058997"/>
    </source>
</evidence>
<feature type="transmembrane region" description="Helical" evidence="10">
    <location>
        <begin position="187"/>
        <end position="211"/>
    </location>
</feature>
<gene>
    <name evidence="11" type="primary">COQ2</name>
    <name evidence="11" type="ORF">EHS25_004320</name>
</gene>
<dbReference type="HAMAP" id="MF_01635">
    <property type="entry name" value="UbiA"/>
    <property type="match status" value="1"/>
</dbReference>
<keyword evidence="4 10" id="KW-0808">Transferase</keyword>
<dbReference type="InterPro" id="IPR030470">
    <property type="entry name" value="UbiA_prenylTrfase_CS"/>
</dbReference>
<dbReference type="EMBL" id="RSCD01000002">
    <property type="protein sequence ID" value="RSH94517.1"/>
    <property type="molecule type" value="Genomic_DNA"/>
</dbReference>
<evidence type="ECO:0000313" key="11">
    <source>
        <dbReference type="EMBL" id="RSH94517.1"/>
    </source>
</evidence>
<feature type="transmembrane region" description="Helical" evidence="10">
    <location>
        <begin position="245"/>
        <end position="266"/>
    </location>
</feature>
<comment type="similarity">
    <text evidence="3 10">Belongs to the UbiA prenyltransferase family.</text>
</comment>
<dbReference type="CDD" id="cd13959">
    <property type="entry name" value="PT_UbiA_COQ2"/>
    <property type="match status" value="1"/>
</dbReference>
<keyword evidence="5 10" id="KW-0812">Transmembrane</keyword>